<sequence>MTSMQKWVGRAMSLKTVIVLVDASPESMERARQAVSICQRFGAHLIGVFVSPPGWARVPAESFAIGSAAIQAVIQRWKALQNDATDDAFRAFETSIRNESVSFEFRAVLENEISDFLYLHCLHADLVIAGVRQFNALPSFAPAIEAQFASSGTPMLLIPEDWKGGDIGARVMLGWNASREARRAIIAAMPFFNTAQAMHVVVVDAAKNSRLGEEPGSDVALLLSRHGIDVTLNNLVSHGRAIANVLLEFAAQNALDLIVIGAYSHSMTRERLFGGVTKTLLQRSSVPLLAVF</sequence>
<dbReference type="PRINTS" id="PR01438">
    <property type="entry name" value="UNVRSLSTRESS"/>
</dbReference>
<dbReference type="SUPFAM" id="SSF52402">
    <property type="entry name" value="Adenine nucleotide alpha hydrolases-like"/>
    <property type="match status" value="2"/>
</dbReference>
<dbReference type="Proteomes" id="UP000065734">
    <property type="component" value="Chromosome I"/>
</dbReference>
<evidence type="ECO:0000313" key="3">
    <source>
        <dbReference type="EMBL" id="CUU43245.1"/>
    </source>
</evidence>
<name>A0A0P0JEU4_BLAVI</name>
<organism evidence="3 4">
    <name type="scientific">Blastochloris viridis</name>
    <name type="common">Rhodopseudomonas viridis</name>
    <dbReference type="NCBI Taxonomy" id="1079"/>
    <lineage>
        <taxon>Bacteria</taxon>
        <taxon>Pseudomonadati</taxon>
        <taxon>Pseudomonadota</taxon>
        <taxon>Alphaproteobacteria</taxon>
        <taxon>Hyphomicrobiales</taxon>
        <taxon>Blastochloridaceae</taxon>
        <taxon>Blastochloris</taxon>
    </lineage>
</organism>
<reference evidence="4" key="1">
    <citation type="journal article" date="2016" name="Genome Announc.">
        <title>Revised genome sequence of the purple photosynthetic bacterium Blastochloris viridis.</title>
        <authorList>
            <person name="Liu L.N."/>
            <person name="Faulkner M."/>
            <person name="Liu X."/>
            <person name="Huang F."/>
            <person name="Darby A.C."/>
            <person name="Hall N."/>
        </authorList>
    </citation>
    <scope>NUCLEOTIDE SEQUENCE [LARGE SCALE GENOMIC DNA]</scope>
    <source>
        <strain evidence="4">ATCC 19567 / DSM 133 / F</strain>
    </source>
</reference>
<evidence type="ECO:0000313" key="4">
    <source>
        <dbReference type="Proteomes" id="UP000065734"/>
    </source>
</evidence>
<feature type="domain" description="UspA" evidence="2">
    <location>
        <begin position="234"/>
        <end position="291"/>
    </location>
</feature>
<evidence type="ECO:0000256" key="1">
    <source>
        <dbReference type="ARBA" id="ARBA00008791"/>
    </source>
</evidence>
<dbReference type="KEGG" id="bvr:BVIR_2818"/>
<evidence type="ECO:0000259" key="2">
    <source>
        <dbReference type="Pfam" id="PF00582"/>
    </source>
</evidence>
<proteinExistence type="inferred from homology"/>
<keyword evidence="4" id="KW-1185">Reference proteome</keyword>
<dbReference type="EMBL" id="LN907867">
    <property type="protein sequence ID" value="CUU43245.1"/>
    <property type="molecule type" value="Genomic_DNA"/>
</dbReference>
<protein>
    <submittedName>
        <fullName evidence="3">Universal stress protein family protein</fullName>
    </submittedName>
</protein>
<dbReference type="PANTHER" id="PTHR46268">
    <property type="entry name" value="STRESS RESPONSE PROTEIN NHAX"/>
    <property type="match status" value="1"/>
</dbReference>
<dbReference type="OrthoDB" id="9804721at2"/>
<dbReference type="InterPro" id="IPR006015">
    <property type="entry name" value="Universal_stress_UspA"/>
</dbReference>
<dbReference type="PANTHER" id="PTHR46268:SF15">
    <property type="entry name" value="UNIVERSAL STRESS PROTEIN HP_0031"/>
    <property type="match status" value="1"/>
</dbReference>
<dbReference type="Pfam" id="PF00582">
    <property type="entry name" value="Usp"/>
    <property type="match status" value="1"/>
</dbReference>
<dbReference type="STRING" id="1079.BVIR_2818"/>
<dbReference type="PATRIC" id="fig|1079.6.peg.2957"/>
<accession>A0A0P0JEU4</accession>
<dbReference type="InterPro" id="IPR006016">
    <property type="entry name" value="UspA"/>
</dbReference>
<dbReference type="AlphaFoldDB" id="A0A0P0JEU4"/>
<comment type="similarity">
    <text evidence="1">Belongs to the universal stress protein A family.</text>
</comment>
<dbReference type="CDD" id="cd00293">
    <property type="entry name" value="USP-like"/>
    <property type="match status" value="1"/>
</dbReference>
<gene>
    <name evidence="3" type="ORF">BVIRIDIS_22620</name>
</gene>
<dbReference type="Gene3D" id="3.40.50.12370">
    <property type="match status" value="1"/>
</dbReference>